<keyword evidence="3" id="KW-0813">Transport</keyword>
<evidence type="ECO:0000256" key="5">
    <source>
        <dbReference type="ARBA" id="ARBA00022692"/>
    </source>
</evidence>
<accession>A0A2A9EQI4</accession>
<dbReference type="PANTHER" id="PTHR42810:SF4">
    <property type="entry name" value="URIC ACID TRANSPORTER UACT"/>
    <property type="match status" value="1"/>
</dbReference>
<evidence type="ECO:0000256" key="7">
    <source>
        <dbReference type="ARBA" id="ARBA00023136"/>
    </source>
</evidence>
<evidence type="ECO:0000256" key="8">
    <source>
        <dbReference type="SAM" id="MobiDB-lite"/>
    </source>
</evidence>
<name>A0A2A9EQI4_9MICO</name>
<dbReference type="GO" id="GO:0005886">
    <property type="term" value="C:plasma membrane"/>
    <property type="evidence" value="ECO:0007669"/>
    <property type="project" value="UniProtKB-SubCell"/>
</dbReference>
<feature type="transmembrane region" description="Helical" evidence="9">
    <location>
        <begin position="327"/>
        <end position="346"/>
    </location>
</feature>
<feature type="region of interest" description="Disordered" evidence="8">
    <location>
        <begin position="571"/>
        <end position="590"/>
    </location>
</feature>
<dbReference type="EMBL" id="PDJI01000004">
    <property type="protein sequence ID" value="PFG40781.1"/>
    <property type="molecule type" value="Genomic_DNA"/>
</dbReference>
<dbReference type="PROSITE" id="PS01116">
    <property type="entry name" value="XANTH_URACIL_PERMASE"/>
    <property type="match status" value="1"/>
</dbReference>
<sequence length="590" mass="60062">MTDTTATVEPPTVARPEDERYSVGRTFLYGLQHIMTMYGGVIAPPIIVGQAAGLDGAQIGLLVSAALLVSGAATILQTVGIPFFGSQLPLVQGISFASVSTMVAVATGDGGLPAVFGAIIVAGLVGLAISPFFAQVIRFFPPVVTGTIITVIGISLLPVAVRWVMGSNQDAPDWGSTANIGLAIFTLVVVLLLSRFLQGTISRLSILLGLVIGTLAAGVVGMADFSAIAQGPTVALPTPFAFGMPVFEAGAIISMIIVILVIMTETTADVIAVGEVVGSKVDARRVGDGLRADMIATTLAPLLNSFPASAFAQNVGLVAITGIKSRWAVAAGGSVLFVLGLLPVLGRVVAAIPMPVLGGAGIVLFGSVAASGIRTLSKVKYDNNLNLTLVAVAISFGVIPIAVPTFYDAFPQWVGMVFHSGISAASVVAVLLNILFNEVRWGRAKDPSVFTAGSSARLVVAEEQEARRVEYYGLLDAQRSGSWRARRDAELRARARSGHGRRSGSLSAIDLDCDGIPDILQIRNRQRAAGSPAGAAGGAEPSRARHLGTGPADGGAADAGPATAGVATAGAATAGPAAVGPAHARAAELG</sequence>
<evidence type="ECO:0000256" key="4">
    <source>
        <dbReference type="ARBA" id="ARBA00022475"/>
    </source>
</evidence>
<feature type="transmembrane region" description="Helical" evidence="9">
    <location>
        <begin position="177"/>
        <end position="197"/>
    </location>
</feature>
<feature type="transmembrane region" description="Helical" evidence="9">
    <location>
        <begin position="27"/>
        <end position="47"/>
    </location>
</feature>
<feature type="compositionally biased region" description="Low complexity" evidence="8">
    <location>
        <begin position="527"/>
        <end position="541"/>
    </location>
</feature>
<feature type="region of interest" description="Disordered" evidence="8">
    <location>
        <begin position="526"/>
        <end position="562"/>
    </location>
</feature>
<dbReference type="InterPro" id="IPR006043">
    <property type="entry name" value="NCS2"/>
</dbReference>
<comment type="similarity">
    <text evidence="2">Belongs to the nucleobase:cation symporter-2 (NCS2) (TC 2.A.40) family.</text>
</comment>
<comment type="subcellular location">
    <subcellularLocation>
        <location evidence="1">Cell membrane</location>
        <topology evidence="1">Multi-pass membrane protein</topology>
    </subcellularLocation>
</comment>
<evidence type="ECO:0000256" key="3">
    <source>
        <dbReference type="ARBA" id="ARBA00022448"/>
    </source>
</evidence>
<keyword evidence="6 9" id="KW-1133">Transmembrane helix</keyword>
<dbReference type="InterPro" id="IPR006042">
    <property type="entry name" value="Xan_ur_permease"/>
</dbReference>
<feature type="transmembrane region" description="Helical" evidence="9">
    <location>
        <begin position="59"/>
        <end position="76"/>
    </location>
</feature>
<dbReference type="NCBIfam" id="TIGR00801">
    <property type="entry name" value="ncs2"/>
    <property type="match status" value="1"/>
</dbReference>
<proteinExistence type="inferred from homology"/>
<feature type="compositionally biased region" description="Low complexity" evidence="8">
    <location>
        <begin position="571"/>
        <end position="584"/>
    </location>
</feature>
<organism evidence="10 11">
    <name type="scientific">Georgenia soli</name>
    <dbReference type="NCBI Taxonomy" id="638953"/>
    <lineage>
        <taxon>Bacteria</taxon>
        <taxon>Bacillati</taxon>
        <taxon>Actinomycetota</taxon>
        <taxon>Actinomycetes</taxon>
        <taxon>Micrococcales</taxon>
        <taxon>Bogoriellaceae</taxon>
        <taxon>Georgenia</taxon>
    </lineage>
</organism>
<reference evidence="10 11" key="1">
    <citation type="submission" date="2017-10" db="EMBL/GenBank/DDBJ databases">
        <title>Sequencing the genomes of 1000 actinobacteria strains.</title>
        <authorList>
            <person name="Klenk H.-P."/>
        </authorList>
    </citation>
    <scope>NUCLEOTIDE SEQUENCE [LARGE SCALE GENOMIC DNA]</scope>
    <source>
        <strain evidence="10 11">DSM 21838</strain>
    </source>
</reference>
<feature type="transmembrane region" description="Helical" evidence="9">
    <location>
        <begin position="385"/>
        <end position="407"/>
    </location>
</feature>
<feature type="transmembrane region" description="Helical" evidence="9">
    <location>
        <begin position="413"/>
        <end position="436"/>
    </location>
</feature>
<keyword evidence="5 9" id="KW-0812">Transmembrane</keyword>
<dbReference type="InterPro" id="IPR017588">
    <property type="entry name" value="UacT-like"/>
</dbReference>
<evidence type="ECO:0000256" key="9">
    <source>
        <dbReference type="SAM" id="Phobius"/>
    </source>
</evidence>
<dbReference type="Pfam" id="PF00860">
    <property type="entry name" value="Xan_ur_permease"/>
    <property type="match status" value="1"/>
</dbReference>
<feature type="compositionally biased region" description="Low complexity" evidence="8">
    <location>
        <begin position="548"/>
        <end position="562"/>
    </location>
</feature>
<dbReference type="GO" id="GO:0042907">
    <property type="term" value="F:xanthine transmembrane transporter activity"/>
    <property type="evidence" value="ECO:0007669"/>
    <property type="project" value="TreeGrafter"/>
</dbReference>
<dbReference type="RefSeq" id="WP_098484630.1">
    <property type="nucleotide sequence ID" value="NZ_PDJI01000004.1"/>
</dbReference>
<evidence type="ECO:0000313" key="10">
    <source>
        <dbReference type="EMBL" id="PFG40781.1"/>
    </source>
</evidence>
<protein>
    <submittedName>
        <fullName evidence="10">NCS2 family nucleobase:cation symporter-2</fullName>
    </submittedName>
</protein>
<feature type="transmembrane region" description="Helical" evidence="9">
    <location>
        <begin position="114"/>
        <end position="134"/>
    </location>
</feature>
<dbReference type="Proteomes" id="UP000222106">
    <property type="component" value="Unassembled WGS sequence"/>
</dbReference>
<keyword evidence="4" id="KW-1003">Cell membrane</keyword>
<dbReference type="NCBIfam" id="TIGR03173">
    <property type="entry name" value="pbuX"/>
    <property type="match status" value="1"/>
</dbReference>
<keyword evidence="7 9" id="KW-0472">Membrane</keyword>
<feature type="transmembrane region" description="Helical" evidence="9">
    <location>
        <begin position="352"/>
        <end position="373"/>
    </location>
</feature>
<comment type="caution">
    <text evidence="10">The sequence shown here is derived from an EMBL/GenBank/DDBJ whole genome shotgun (WGS) entry which is preliminary data.</text>
</comment>
<gene>
    <name evidence="10" type="ORF">ATJ97_3315</name>
</gene>
<feature type="transmembrane region" description="Helical" evidence="9">
    <location>
        <begin position="240"/>
        <end position="262"/>
    </location>
</feature>
<evidence type="ECO:0000313" key="11">
    <source>
        <dbReference type="Proteomes" id="UP000222106"/>
    </source>
</evidence>
<evidence type="ECO:0000256" key="6">
    <source>
        <dbReference type="ARBA" id="ARBA00022989"/>
    </source>
</evidence>
<dbReference type="AlphaFoldDB" id="A0A2A9EQI4"/>
<keyword evidence="11" id="KW-1185">Reference proteome</keyword>
<dbReference type="PANTHER" id="PTHR42810">
    <property type="entry name" value="PURINE PERMEASE C1399.01C-RELATED"/>
    <property type="match status" value="1"/>
</dbReference>
<evidence type="ECO:0000256" key="2">
    <source>
        <dbReference type="ARBA" id="ARBA00008821"/>
    </source>
</evidence>
<evidence type="ECO:0000256" key="1">
    <source>
        <dbReference type="ARBA" id="ARBA00004651"/>
    </source>
</evidence>
<dbReference type="NCBIfam" id="NF037981">
    <property type="entry name" value="NCS2_1"/>
    <property type="match status" value="1"/>
</dbReference>
<feature type="transmembrane region" description="Helical" evidence="9">
    <location>
        <begin position="143"/>
        <end position="165"/>
    </location>
</feature>
<feature type="transmembrane region" description="Helical" evidence="9">
    <location>
        <begin position="204"/>
        <end position="228"/>
    </location>
</feature>